<accession>A0ABN8XFL5</accession>
<gene>
    <name evidence="8" type="primary">tolC</name>
    <name evidence="8" type="ORF">MFUM_1679</name>
</gene>
<evidence type="ECO:0000313" key="8">
    <source>
        <dbReference type="EMBL" id="CAI9086010.1"/>
    </source>
</evidence>
<keyword evidence="7" id="KW-0998">Cell outer membrane</keyword>
<dbReference type="Pfam" id="PF02321">
    <property type="entry name" value="OEP"/>
    <property type="match status" value="2"/>
</dbReference>
<dbReference type="PANTHER" id="PTHR30026:SF20">
    <property type="entry name" value="OUTER MEMBRANE PROTEIN TOLC"/>
    <property type="match status" value="1"/>
</dbReference>
<reference evidence="8" key="1">
    <citation type="submission" date="2023-03" db="EMBL/GenBank/DDBJ databases">
        <authorList>
            <person name="Cremers G."/>
            <person name="Picone N."/>
        </authorList>
    </citation>
    <scope>NUCLEOTIDE SEQUENCE</scope>
    <source>
        <strain evidence="8">Sample_alias</strain>
    </source>
</reference>
<comment type="subcellular location">
    <subcellularLocation>
        <location evidence="1">Cell outer membrane</location>
    </subcellularLocation>
</comment>
<dbReference type="EMBL" id="OX458932">
    <property type="protein sequence ID" value="CAI9086010.1"/>
    <property type="molecule type" value="Genomic_DNA"/>
</dbReference>
<evidence type="ECO:0000256" key="6">
    <source>
        <dbReference type="ARBA" id="ARBA00023136"/>
    </source>
</evidence>
<sequence>MVMVVLIVLWFFLSPLILSLAEEKLQAVEAQVSAMEEGKPPPRALPPISQPVPGRIAPSYTPPLEELLKAVSPIAHKLTDKTALDLFQCFQLAAARWNQLKIDYQGMIAQQAVVSQTLAQFYPQVSFLNEQSFQNSVGFAPTLGGIAFGVAPSTYFSLNSLSGTWTIFNSFQNVNRLNAARATAAYSAYHMERDYQLLYANLASAFYSALMYEGSIAILNDQIDILQALVNELEYRQKIGRSRPADVFQTQTNLAATVAQRENYKGFYNQFLALLTYYLGIPPEKINIKDTQSLPSTKNLEEYLAQVGSRPDVLAQVQLLRAQKAGLAVARGMLGPTISVNGFYLLTHDPPVPNVWNVNVITSMPIFNGGLYTSTIRQQEALVHQVQLQLEDLKRQADENVRISFALFNAAISQVVQLREETEVGALYYAAQRDDFQRGVAALLDVLVALNTYQTARLNLFQAEMGARMQLVNLFVAAGTVPRNPEGSAMPVQKIIKTQPAELQPIDPSQMLSR</sequence>
<keyword evidence="3" id="KW-0813">Transport</keyword>
<name>A0ABN8XFL5_9BACT</name>
<keyword evidence="9" id="KW-1185">Reference proteome</keyword>
<dbReference type="InterPro" id="IPR003423">
    <property type="entry name" value="OMP_efflux"/>
</dbReference>
<organism evidence="8 9">
    <name type="scientific">Candidatus Methylacidiphilum fumarolicum</name>
    <dbReference type="NCBI Taxonomy" id="591154"/>
    <lineage>
        <taxon>Bacteria</taxon>
        <taxon>Pseudomonadati</taxon>
        <taxon>Verrucomicrobiota</taxon>
        <taxon>Methylacidiphilae</taxon>
        <taxon>Methylacidiphilales</taxon>
        <taxon>Methylacidiphilaceae</taxon>
        <taxon>Methylacidiphilum (ex Ratnadevi et al. 2023)</taxon>
    </lineage>
</organism>
<proteinExistence type="inferred from homology"/>
<keyword evidence="6" id="KW-0472">Membrane</keyword>
<protein>
    <submittedName>
        <fullName evidence="8">Outer membrane protein</fullName>
    </submittedName>
</protein>
<comment type="similarity">
    <text evidence="2">Belongs to the outer membrane factor (OMF) (TC 1.B.17) family.</text>
</comment>
<evidence type="ECO:0000256" key="1">
    <source>
        <dbReference type="ARBA" id="ARBA00004442"/>
    </source>
</evidence>
<dbReference type="Gene3D" id="1.20.1600.10">
    <property type="entry name" value="Outer membrane efflux proteins (OEP)"/>
    <property type="match status" value="1"/>
</dbReference>
<evidence type="ECO:0000256" key="4">
    <source>
        <dbReference type="ARBA" id="ARBA00022452"/>
    </source>
</evidence>
<dbReference type="SUPFAM" id="SSF56954">
    <property type="entry name" value="Outer membrane efflux proteins (OEP)"/>
    <property type="match status" value="1"/>
</dbReference>
<evidence type="ECO:0000256" key="7">
    <source>
        <dbReference type="ARBA" id="ARBA00023237"/>
    </source>
</evidence>
<evidence type="ECO:0000256" key="3">
    <source>
        <dbReference type="ARBA" id="ARBA00022448"/>
    </source>
</evidence>
<dbReference type="PANTHER" id="PTHR30026">
    <property type="entry name" value="OUTER MEMBRANE PROTEIN TOLC"/>
    <property type="match status" value="1"/>
</dbReference>
<evidence type="ECO:0000256" key="2">
    <source>
        <dbReference type="ARBA" id="ARBA00007613"/>
    </source>
</evidence>
<keyword evidence="4" id="KW-1134">Transmembrane beta strand</keyword>
<evidence type="ECO:0000313" key="9">
    <source>
        <dbReference type="Proteomes" id="UP001161497"/>
    </source>
</evidence>
<keyword evidence="5" id="KW-0812">Transmembrane</keyword>
<evidence type="ECO:0000256" key="5">
    <source>
        <dbReference type="ARBA" id="ARBA00022692"/>
    </source>
</evidence>
<dbReference type="Proteomes" id="UP001161497">
    <property type="component" value="Chromosome"/>
</dbReference>
<dbReference type="InterPro" id="IPR051906">
    <property type="entry name" value="TolC-like"/>
</dbReference>